<feature type="chain" id="PRO_5017237696" evidence="1">
    <location>
        <begin position="26"/>
        <end position="451"/>
    </location>
</feature>
<dbReference type="InterPro" id="IPR010752">
    <property type="entry name" value="DUF1329"/>
</dbReference>
<accession>A0A3A3FVP7</accession>
<dbReference type="EMBL" id="QYUO01000001">
    <property type="protein sequence ID" value="RJF98211.1"/>
    <property type="molecule type" value="Genomic_DNA"/>
</dbReference>
<evidence type="ECO:0000313" key="3">
    <source>
        <dbReference type="Proteomes" id="UP000265955"/>
    </source>
</evidence>
<dbReference type="AlphaFoldDB" id="A0A3A3FVP7"/>
<dbReference type="Pfam" id="PF07044">
    <property type="entry name" value="DUF1329"/>
    <property type="match status" value="1"/>
</dbReference>
<gene>
    <name evidence="2" type="ORF">D3871_06575</name>
</gene>
<keyword evidence="3" id="KW-1185">Reference proteome</keyword>
<dbReference type="Gene3D" id="2.50.20.10">
    <property type="entry name" value="Lipoprotein localisation LolA/LolB/LppX"/>
    <property type="match status" value="1"/>
</dbReference>
<dbReference type="CDD" id="cd16329">
    <property type="entry name" value="LolA_like"/>
    <property type="match status" value="1"/>
</dbReference>
<sequence>MQFKKTILLAALAALGSGATSIAFAGVSADEAKKLGTSLTAVGADKAASADGAIPAYTGGMTTPPAGFKNGDAIRPDPFASEKPVFSIDAKNADKYAGKLTEGAKALLKKNGDYRIDVYPTHRTVAFPKFVEENTAKCAVSAKATNDGRSMEGCHAGFPFPIPKSGFEAMWNHLLRFNFPSTIKYRNWNVDSSGRPIISTEGTIVQEFPYWDKDKAESGIYYRQRINYSGPARRAGEAMMIVDPLDYAQKDRRAWLYLPGQRRVKVAPDLGHDTPNPGTAGASTFDNTFLFNGSMDRFEFKLVGKKDMIVPYNTYKMAYASKAEDLFKAKFLNPDIVRWEQHRVWVVEATLREGKRHIYNKRTFYLDEDSWAVVASDEYDARGQLYRAGFAYITPSYEVPAPSPDLHGIYDLVAGVYSLIGYTAETGGIRPGKALADREWSPDSLAGSGIR</sequence>
<name>A0A3A3FVP7_9BURK</name>
<organism evidence="2 3">
    <name type="scientific">Noviherbaspirillum saxi</name>
    <dbReference type="NCBI Taxonomy" id="2320863"/>
    <lineage>
        <taxon>Bacteria</taxon>
        <taxon>Pseudomonadati</taxon>
        <taxon>Pseudomonadota</taxon>
        <taxon>Betaproteobacteria</taxon>
        <taxon>Burkholderiales</taxon>
        <taxon>Oxalobacteraceae</taxon>
        <taxon>Noviherbaspirillum</taxon>
    </lineage>
</organism>
<evidence type="ECO:0000256" key="1">
    <source>
        <dbReference type="SAM" id="SignalP"/>
    </source>
</evidence>
<dbReference type="OrthoDB" id="6751304at2"/>
<evidence type="ECO:0000313" key="2">
    <source>
        <dbReference type="EMBL" id="RJF98211.1"/>
    </source>
</evidence>
<comment type="caution">
    <text evidence="2">The sequence shown here is derived from an EMBL/GenBank/DDBJ whole genome shotgun (WGS) entry which is preliminary data.</text>
</comment>
<keyword evidence="1" id="KW-0732">Signal</keyword>
<dbReference type="RefSeq" id="WP_119768164.1">
    <property type="nucleotide sequence ID" value="NZ_QYUO01000001.1"/>
</dbReference>
<protein>
    <submittedName>
        <fullName evidence="2">DUF1329 domain-containing protein</fullName>
    </submittedName>
</protein>
<dbReference type="Proteomes" id="UP000265955">
    <property type="component" value="Unassembled WGS sequence"/>
</dbReference>
<proteinExistence type="predicted"/>
<reference evidence="3" key="1">
    <citation type="submission" date="2018-09" db="EMBL/GenBank/DDBJ databases">
        <authorList>
            <person name="Zhu H."/>
        </authorList>
    </citation>
    <scope>NUCLEOTIDE SEQUENCE [LARGE SCALE GENOMIC DNA]</scope>
    <source>
        <strain evidence="3">K1R23-30</strain>
    </source>
</reference>
<feature type="signal peptide" evidence="1">
    <location>
        <begin position="1"/>
        <end position="25"/>
    </location>
</feature>